<dbReference type="GO" id="GO:0008379">
    <property type="term" value="F:thioredoxin peroxidase activity"/>
    <property type="evidence" value="ECO:0007669"/>
    <property type="project" value="TreeGrafter"/>
</dbReference>
<comment type="caution">
    <text evidence="15">The sequence shown here is derived from an EMBL/GenBank/DDBJ whole genome shotgun (WGS) entry which is preliminary data.</text>
</comment>
<feature type="active site" description="Cysteine sulfenic acid (-SOH) intermediate; for peroxidase activity" evidence="13">
    <location>
        <position position="44"/>
    </location>
</feature>
<evidence type="ECO:0000256" key="11">
    <source>
        <dbReference type="ARBA" id="ARBA00042639"/>
    </source>
</evidence>
<evidence type="ECO:0000313" key="16">
    <source>
        <dbReference type="Proteomes" id="UP000309138"/>
    </source>
</evidence>
<dbReference type="InterPro" id="IPR050924">
    <property type="entry name" value="Peroxiredoxin_BCP/PrxQ"/>
</dbReference>
<keyword evidence="16" id="KW-1185">Reference proteome</keyword>
<dbReference type="CDD" id="cd03017">
    <property type="entry name" value="PRX_BCP"/>
    <property type="match status" value="1"/>
</dbReference>
<dbReference type="Proteomes" id="UP000309138">
    <property type="component" value="Unassembled WGS sequence"/>
</dbReference>
<evidence type="ECO:0000256" key="6">
    <source>
        <dbReference type="ARBA" id="ARBA00023002"/>
    </source>
</evidence>
<dbReference type="InterPro" id="IPR024706">
    <property type="entry name" value="Peroxiredoxin_AhpC-typ"/>
</dbReference>
<evidence type="ECO:0000256" key="2">
    <source>
        <dbReference type="ARBA" id="ARBA00011245"/>
    </source>
</evidence>
<dbReference type="PROSITE" id="PS51352">
    <property type="entry name" value="THIOREDOXIN_2"/>
    <property type="match status" value="1"/>
</dbReference>
<evidence type="ECO:0000259" key="14">
    <source>
        <dbReference type="PROSITE" id="PS51352"/>
    </source>
</evidence>
<dbReference type="GO" id="GO:0034599">
    <property type="term" value="P:cellular response to oxidative stress"/>
    <property type="evidence" value="ECO:0007669"/>
    <property type="project" value="TreeGrafter"/>
</dbReference>
<evidence type="ECO:0000313" key="15">
    <source>
        <dbReference type="EMBL" id="TKD52267.1"/>
    </source>
</evidence>
<dbReference type="PANTHER" id="PTHR42801">
    <property type="entry name" value="THIOREDOXIN-DEPENDENT PEROXIDE REDUCTASE"/>
    <property type="match status" value="1"/>
</dbReference>
<evidence type="ECO:0000256" key="5">
    <source>
        <dbReference type="ARBA" id="ARBA00022862"/>
    </source>
</evidence>
<evidence type="ECO:0000256" key="9">
    <source>
        <dbReference type="ARBA" id="ARBA00032824"/>
    </source>
</evidence>
<accession>A0A4U1L5M8</accession>
<comment type="similarity">
    <text evidence="10">Belongs to the peroxiredoxin family. BCP/PrxQ subfamily.</text>
</comment>
<evidence type="ECO:0000256" key="3">
    <source>
        <dbReference type="ARBA" id="ARBA00013017"/>
    </source>
</evidence>
<evidence type="ECO:0000256" key="1">
    <source>
        <dbReference type="ARBA" id="ARBA00003330"/>
    </source>
</evidence>
<feature type="domain" description="Thioredoxin" evidence="14">
    <location>
        <begin position="1"/>
        <end position="153"/>
    </location>
</feature>
<dbReference type="SUPFAM" id="SSF52833">
    <property type="entry name" value="Thioredoxin-like"/>
    <property type="match status" value="1"/>
</dbReference>
<dbReference type="InterPro" id="IPR000866">
    <property type="entry name" value="AhpC/TSA"/>
</dbReference>
<dbReference type="PANTHER" id="PTHR42801:SF4">
    <property type="entry name" value="AHPC_TSA FAMILY PROTEIN"/>
    <property type="match status" value="1"/>
</dbReference>
<reference evidence="15 16" key="1">
    <citation type="submission" date="2019-04" db="EMBL/GenBank/DDBJ databases">
        <authorList>
            <person name="Yang Y."/>
            <person name="Wei D."/>
        </authorList>
    </citation>
    <scope>NUCLEOTIDE SEQUENCE [LARGE SCALE GENOMIC DNA]</scope>
    <source>
        <strain evidence="15 16">L-1-4w-11</strain>
    </source>
</reference>
<comment type="subunit">
    <text evidence="2">Monomer.</text>
</comment>
<dbReference type="InterPro" id="IPR013766">
    <property type="entry name" value="Thioredoxin_domain"/>
</dbReference>
<dbReference type="EC" id="1.11.1.24" evidence="3"/>
<keyword evidence="8" id="KW-0676">Redox-active center</keyword>
<comment type="catalytic activity">
    <reaction evidence="12">
        <text>a hydroperoxide + [thioredoxin]-dithiol = an alcohol + [thioredoxin]-disulfide + H2O</text>
        <dbReference type="Rhea" id="RHEA:62620"/>
        <dbReference type="Rhea" id="RHEA-COMP:10698"/>
        <dbReference type="Rhea" id="RHEA-COMP:10700"/>
        <dbReference type="ChEBI" id="CHEBI:15377"/>
        <dbReference type="ChEBI" id="CHEBI:29950"/>
        <dbReference type="ChEBI" id="CHEBI:30879"/>
        <dbReference type="ChEBI" id="CHEBI:35924"/>
        <dbReference type="ChEBI" id="CHEBI:50058"/>
        <dbReference type="EC" id="1.11.1.24"/>
    </reaction>
</comment>
<dbReference type="InterPro" id="IPR036249">
    <property type="entry name" value="Thioredoxin-like_sf"/>
</dbReference>
<keyword evidence="6" id="KW-0560">Oxidoreductase</keyword>
<proteinExistence type="inferred from homology"/>
<name>A0A4U1L5M8_9SPHN</name>
<dbReference type="Pfam" id="PF00578">
    <property type="entry name" value="AhpC-TSA"/>
    <property type="match status" value="1"/>
</dbReference>
<evidence type="ECO:0000256" key="8">
    <source>
        <dbReference type="ARBA" id="ARBA00023284"/>
    </source>
</evidence>
<comment type="function">
    <text evidence="1">Thiol-specific peroxidase that catalyzes the reduction of hydrogen peroxide and organic hydroperoxides to water and alcohols, respectively. Plays a role in cell protection against oxidative stress by detoxifying peroxides and as sensor of hydrogen peroxide-mediated signaling events.</text>
</comment>
<evidence type="ECO:0000256" key="4">
    <source>
        <dbReference type="ARBA" id="ARBA00022559"/>
    </source>
</evidence>
<evidence type="ECO:0000256" key="13">
    <source>
        <dbReference type="PIRSR" id="PIRSR000239-1"/>
    </source>
</evidence>
<keyword evidence="7" id="KW-1015">Disulfide bond</keyword>
<dbReference type="GO" id="GO:0005737">
    <property type="term" value="C:cytoplasm"/>
    <property type="evidence" value="ECO:0007669"/>
    <property type="project" value="TreeGrafter"/>
</dbReference>
<dbReference type="OrthoDB" id="9812811at2"/>
<keyword evidence="4" id="KW-0575">Peroxidase</keyword>
<dbReference type="FunFam" id="3.40.30.10:FF:000007">
    <property type="entry name" value="Thioredoxin-dependent thiol peroxidase"/>
    <property type="match status" value="1"/>
</dbReference>
<dbReference type="AlphaFoldDB" id="A0A4U1L5M8"/>
<dbReference type="PIRSF" id="PIRSF000239">
    <property type="entry name" value="AHPC"/>
    <property type="match status" value="1"/>
</dbReference>
<evidence type="ECO:0000256" key="10">
    <source>
        <dbReference type="ARBA" id="ARBA00038489"/>
    </source>
</evidence>
<protein>
    <recommendedName>
        <fullName evidence="3">thioredoxin-dependent peroxiredoxin</fullName>
        <ecNumber evidence="3">1.11.1.24</ecNumber>
    </recommendedName>
    <alternativeName>
        <fullName evidence="9">Thioredoxin peroxidase</fullName>
    </alternativeName>
    <alternativeName>
        <fullName evidence="11">Thioredoxin-dependent peroxiredoxin Bcp</fullName>
    </alternativeName>
</protein>
<dbReference type="EMBL" id="SWKR01000002">
    <property type="protein sequence ID" value="TKD52267.1"/>
    <property type="molecule type" value="Genomic_DNA"/>
</dbReference>
<dbReference type="GO" id="GO:0045454">
    <property type="term" value="P:cell redox homeostasis"/>
    <property type="evidence" value="ECO:0007669"/>
    <property type="project" value="TreeGrafter"/>
</dbReference>
<keyword evidence="5" id="KW-0049">Antioxidant</keyword>
<evidence type="ECO:0000256" key="7">
    <source>
        <dbReference type="ARBA" id="ARBA00023157"/>
    </source>
</evidence>
<organism evidence="15 16">
    <name type="scientific">Sphingomonas baiyangensis</name>
    <dbReference type="NCBI Taxonomy" id="2572576"/>
    <lineage>
        <taxon>Bacteria</taxon>
        <taxon>Pseudomonadati</taxon>
        <taxon>Pseudomonadota</taxon>
        <taxon>Alphaproteobacteria</taxon>
        <taxon>Sphingomonadales</taxon>
        <taxon>Sphingomonadaceae</taxon>
        <taxon>Sphingomonas</taxon>
    </lineage>
</organism>
<evidence type="ECO:0000256" key="12">
    <source>
        <dbReference type="ARBA" id="ARBA00049091"/>
    </source>
</evidence>
<sequence length="153" mass="16561">MEVGDTLPDIEVTLPDGTLRKLGDVADGRALVVYFYPRDDTSGCTREAQAFTAMLPEFAETGVGVIGISKDSPADHQKFAAKHDLTVPLATDADGAVCEAFGVWVEKNMYGKKHMGIERATFLFDAKGVAQRVWRKVKVPGHVEQVLAAARAL</sequence>
<gene>
    <name evidence="15" type="ORF">FBR43_11860</name>
</gene>
<dbReference type="Gene3D" id="3.40.30.10">
    <property type="entry name" value="Glutaredoxin"/>
    <property type="match status" value="1"/>
</dbReference>